<protein>
    <recommendedName>
        <fullName evidence="2">Orange domain-containing protein</fullName>
    </recommendedName>
</protein>
<organism evidence="3 4">
    <name type="scientific">Ovis aries</name>
    <name type="common">Sheep</name>
    <dbReference type="NCBI Taxonomy" id="9940"/>
    <lineage>
        <taxon>Eukaryota</taxon>
        <taxon>Metazoa</taxon>
        <taxon>Chordata</taxon>
        <taxon>Craniata</taxon>
        <taxon>Vertebrata</taxon>
        <taxon>Euteleostomi</taxon>
        <taxon>Mammalia</taxon>
        <taxon>Eutheria</taxon>
        <taxon>Laurasiatheria</taxon>
        <taxon>Artiodactyla</taxon>
        <taxon>Ruminantia</taxon>
        <taxon>Pecora</taxon>
        <taxon>Bovidae</taxon>
        <taxon>Caprinae</taxon>
        <taxon>Ovis</taxon>
    </lineage>
</organism>
<evidence type="ECO:0000313" key="4">
    <source>
        <dbReference type="Proteomes" id="UP000664991"/>
    </source>
</evidence>
<evidence type="ECO:0000259" key="2">
    <source>
        <dbReference type="PROSITE" id="PS51054"/>
    </source>
</evidence>
<dbReference type="PROSITE" id="PS51054">
    <property type="entry name" value="ORANGE"/>
    <property type="match status" value="1"/>
</dbReference>
<evidence type="ECO:0000313" key="3">
    <source>
        <dbReference type="EMBL" id="KAG5194759.1"/>
    </source>
</evidence>
<feature type="region of interest" description="Disordered" evidence="1">
    <location>
        <begin position="34"/>
        <end position="128"/>
    </location>
</feature>
<dbReference type="AlphaFoldDB" id="A0A835ZM23"/>
<reference evidence="3 4" key="1">
    <citation type="submission" date="2020-12" db="EMBL/GenBank/DDBJ databases">
        <title>De novo assembly of Tibetan sheep genome.</title>
        <authorList>
            <person name="Li X."/>
        </authorList>
    </citation>
    <scope>NUCLEOTIDE SEQUENCE [LARGE SCALE GENOMIC DNA]</scope>
    <source>
        <tissue evidence="3">Heart</tissue>
    </source>
</reference>
<sequence length="128" mass="13762">MKACTELLKHLPLTLQPCNTAQYPRFTVVGTVRQTKSIPSATRLPKGQRKSHKHCKGWEPPEGDQGSTQEKAQQPVHGAPCSLSPQEVPPTSSGAQGGLRLKPEQAQATALIQAQGPDQENTPVPIPE</sequence>
<feature type="compositionally biased region" description="Basic residues" evidence="1">
    <location>
        <begin position="46"/>
        <end position="55"/>
    </location>
</feature>
<feature type="compositionally biased region" description="Polar residues" evidence="1">
    <location>
        <begin position="106"/>
        <end position="122"/>
    </location>
</feature>
<dbReference type="GO" id="GO:0003677">
    <property type="term" value="F:DNA binding"/>
    <property type="evidence" value="ECO:0007669"/>
    <property type="project" value="InterPro"/>
</dbReference>
<dbReference type="Proteomes" id="UP000664991">
    <property type="component" value="Unassembled WGS sequence"/>
</dbReference>
<proteinExistence type="predicted"/>
<name>A0A835ZM23_SHEEP</name>
<comment type="caution">
    <text evidence="3">The sequence shown here is derived from an EMBL/GenBank/DDBJ whole genome shotgun (WGS) entry which is preliminary data.</text>
</comment>
<accession>A0A835ZM23</accession>
<feature type="domain" description="Orange" evidence="2">
    <location>
        <begin position="1"/>
        <end position="11"/>
    </location>
</feature>
<feature type="compositionally biased region" description="Polar residues" evidence="1">
    <location>
        <begin position="83"/>
        <end position="94"/>
    </location>
</feature>
<gene>
    <name evidence="3" type="ORF">JEQ12_013035</name>
</gene>
<dbReference type="GO" id="GO:0006355">
    <property type="term" value="P:regulation of DNA-templated transcription"/>
    <property type="evidence" value="ECO:0007669"/>
    <property type="project" value="InterPro"/>
</dbReference>
<evidence type="ECO:0000256" key="1">
    <source>
        <dbReference type="SAM" id="MobiDB-lite"/>
    </source>
</evidence>
<dbReference type="EMBL" id="JAEMGP010000025">
    <property type="protein sequence ID" value="KAG5194759.1"/>
    <property type="molecule type" value="Genomic_DNA"/>
</dbReference>
<dbReference type="InterPro" id="IPR003650">
    <property type="entry name" value="Orange_dom"/>
</dbReference>